<feature type="compositionally biased region" description="Polar residues" evidence="1">
    <location>
        <begin position="33"/>
        <end position="47"/>
    </location>
</feature>
<keyword evidence="2" id="KW-0732">Signal</keyword>
<dbReference type="AlphaFoldDB" id="A0AAP4X143"/>
<accession>A0AAP4X143</accession>
<reference evidence="3" key="1">
    <citation type="submission" date="2023-07" db="EMBL/GenBank/DDBJ databases">
        <title>Genome content predicts the carbon catabolic preferences of heterotrophic bacteria.</title>
        <authorList>
            <person name="Gralka M."/>
        </authorList>
    </citation>
    <scope>NUCLEOTIDE SEQUENCE</scope>
    <source>
        <strain evidence="3">C2R13</strain>
    </source>
</reference>
<sequence>MRNRTLTVMMMIFTLMTASLAQASPNDRDNRGGQHNSQGNQHNSHGNGHQKKKQQTRHDQSQRHNQQKHQAQARHQSQKSHNWRRGDHVPRSYYSNKRYWVSDWRAHKLSAPPQGHRWLNIDGRYVLAAVAGGAITAIILNH</sequence>
<evidence type="ECO:0000313" key="3">
    <source>
        <dbReference type="EMBL" id="MDO6671693.1"/>
    </source>
</evidence>
<feature type="chain" id="PRO_5042935560" evidence="2">
    <location>
        <begin position="24"/>
        <end position="142"/>
    </location>
</feature>
<dbReference type="EMBL" id="JAUORK010000005">
    <property type="protein sequence ID" value="MDO6671693.1"/>
    <property type="molecule type" value="Genomic_DNA"/>
</dbReference>
<organism evidence="3 4">
    <name type="scientific">Cobetia amphilecti</name>
    <dbReference type="NCBI Taxonomy" id="1055104"/>
    <lineage>
        <taxon>Bacteria</taxon>
        <taxon>Pseudomonadati</taxon>
        <taxon>Pseudomonadota</taxon>
        <taxon>Gammaproteobacteria</taxon>
        <taxon>Oceanospirillales</taxon>
        <taxon>Halomonadaceae</taxon>
        <taxon>Cobetia</taxon>
    </lineage>
</organism>
<protein>
    <submittedName>
        <fullName evidence="3">RcnB family protein</fullName>
    </submittedName>
</protein>
<gene>
    <name evidence="3" type="ORF">Q4535_06120</name>
</gene>
<proteinExistence type="predicted"/>
<dbReference type="Proteomes" id="UP001170481">
    <property type="component" value="Unassembled WGS sequence"/>
</dbReference>
<dbReference type="RefSeq" id="WP_054555978.1">
    <property type="nucleotide sequence ID" value="NZ_JAUORK010000005.1"/>
</dbReference>
<evidence type="ECO:0000256" key="2">
    <source>
        <dbReference type="SAM" id="SignalP"/>
    </source>
</evidence>
<feature type="region of interest" description="Disordered" evidence="1">
    <location>
        <begin position="23"/>
        <end position="89"/>
    </location>
</feature>
<dbReference type="Gene3D" id="3.10.450.160">
    <property type="entry name" value="inner membrane protein cigr"/>
    <property type="match status" value="1"/>
</dbReference>
<dbReference type="InterPro" id="IPR024572">
    <property type="entry name" value="RcnB"/>
</dbReference>
<evidence type="ECO:0000256" key="1">
    <source>
        <dbReference type="SAM" id="MobiDB-lite"/>
    </source>
</evidence>
<name>A0AAP4X143_9GAMM</name>
<feature type="signal peptide" evidence="2">
    <location>
        <begin position="1"/>
        <end position="23"/>
    </location>
</feature>
<comment type="caution">
    <text evidence="3">The sequence shown here is derived from an EMBL/GenBank/DDBJ whole genome shotgun (WGS) entry which is preliminary data.</text>
</comment>
<evidence type="ECO:0000313" key="4">
    <source>
        <dbReference type="Proteomes" id="UP001170481"/>
    </source>
</evidence>
<dbReference type="Pfam" id="PF11776">
    <property type="entry name" value="RcnB"/>
    <property type="match status" value="1"/>
</dbReference>